<gene>
    <name evidence="1" type="ORF">XCR1_1150022</name>
</gene>
<evidence type="ECO:0000313" key="2">
    <source>
        <dbReference type="Proteomes" id="UP000019197"/>
    </source>
</evidence>
<dbReference type="Proteomes" id="UP000019197">
    <property type="component" value="Unassembled WGS sequence"/>
</dbReference>
<accession>W1IQJ2</accession>
<reference evidence="1 2" key="1">
    <citation type="submission" date="2013-11" db="EMBL/GenBank/DDBJ databases">
        <title>Draft genome sequence and annotation of the entomopathogenic bacterium, Xenorhabdus cabanillasi strain JM26.</title>
        <authorList>
            <person name="Gualtieri M."/>
            <person name="Ogier J.C."/>
            <person name="Pages S."/>
            <person name="Givaudan A."/>
            <person name="Gaudriault S."/>
        </authorList>
    </citation>
    <scope>NUCLEOTIDE SEQUENCE [LARGE SCALE GENOMIC DNA]</scope>
    <source>
        <strain evidence="1 2">JM26</strain>
    </source>
</reference>
<sequence length="229" mass="26120">MRLPYQFVRAILKPLEQIYIGVTNMHVPHRMKMKNQEDITKFISTYSFGLLVSPSLTGTHLPFVFNPHEGESGVLYGHIAKANPHWKELENQNVLVVFTGPHAYISPTWYESTHAVPTWNYTAVHCYGVTKFLNCEETKLALEELVNKYEPGLMKNTELMPEEYLSKQQQAIIGFKIIINEIHAKEKLGQHKNQGDQKGVFTALQASKIEDNKELANYMKVRSIGTGES</sequence>
<dbReference type="Gene3D" id="2.30.110.10">
    <property type="entry name" value="Electron Transport, Fmn-binding Protein, Chain A"/>
    <property type="match status" value="1"/>
</dbReference>
<dbReference type="PIRSF" id="PIRSF010372">
    <property type="entry name" value="PaiB"/>
    <property type="match status" value="1"/>
</dbReference>
<dbReference type="Pfam" id="PF04299">
    <property type="entry name" value="FMN_bind_2"/>
    <property type="match status" value="1"/>
</dbReference>
<dbReference type="PANTHER" id="PTHR35802">
    <property type="entry name" value="PROTEASE SYNTHASE AND SPORULATION PROTEIN PAI 2"/>
    <property type="match status" value="1"/>
</dbReference>
<name>W1IQJ2_9GAMM</name>
<proteinExistence type="predicted"/>
<protein>
    <submittedName>
        <fullName evidence="1">FMN-binding negative transcriptional regulator</fullName>
    </submittedName>
</protein>
<evidence type="ECO:0000313" key="1">
    <source>
        <dbReference type="EMBL" id="CDL79475.1"/>
    </source>
</evidence>
<comment type="caution">
    <text evidence="1">The sequence shown here is derived from an EMBL/GenBank/DDBJ whole genome shotgun (WGS) entry which is preliminary data.</text>
</comment>
<dbReference type="AlphaFoldDB" id="W1IQJ2"/>
<dbReference type="PANTHER" id="PTHR35802:SF1">
    <property type="entry name" value="PROTEASE SYNTHASE AND SPORULATION PROTEIN PAI 2"/>
    <property type="match status" value="1"/>
</dbReference>
<organism evidence="1 2">
    <name type="scientific">Xenorhabdus cabanillasii JM26</name>
    <dbReference type="NCBI Taxonomy" id="1427517"/>
    <lineage>
        <taxon>Bacteria</taxon>
        <taxon>Pseudomonadati</taxon>
        <taxon>Pseudomonadota</taxon>
        <taxon>Gammaproteobacteria</taxon>
        <taxon>Enterobacterales</taxon>
        <taxon>Morganellaceae</taxon>
        <taxon>Xenorhabdus</taxon>
    </lineage>
</organism>
<dbReference type="InterPro" id="IPR012349">
    <property type="entry name" value="Split_barrel_FMN-bd"/>
</dbReference>
<dbReference type="SUPFAM" id="SSF50475">
    <property type="entry name" value="FMN-binding split barrel"/>
    <property type="match status" value="1"/>
</dbReference>
<dbReference type="InterPro" id="IPR007396">
    <property type="entry name" value="TR_PAI2-type"/>
</dbReference>
<dbReference type="EMBL" id="CBXE010000019">
    <property type="protein sequence ID" value="CDL79475.1"/>
    <property type="molecule type" value="Genomic_DNA"/>
</dbReference>